<keyword evidence="2" id="KW-1185">Reference proteome</keyword>
<protein>
    <submittedName>
        <fullName evidence="1">Uncharacterized protein</fullName>
    </submittedName>
</protein>
<proteinExistence type="predicted"/>
<evidence type="ECO:0000313" key="1">
    <source>
        <dbReference type="EMBL" id="SET48025.1"/>
    </source>
</evidence>
<dbReference type="RefSeq" id="WP_092478602.1">
    <property type="nucleotide sequence ID" value="NZ_FOHN01000024.1"/>
</dbReference>
<reference evidence="1 2" key="1">
    <citation type="submission" date="2016-10" db="EMBL/GenBank/DDBJ databases">
        <authorList>
            <person name="de Groot N.N."/>
        </authorList>
    </citation>
    <scope>NUCLEOTIDE SEQUENCE [LARGE SCALE GENOMIC DNA]</scope>
    <source>
        <strain evidence="1 2">DSM 1801</strain>
    </source>
</reference>
<dbReference type="Proteomes" id="UP000199800">
    <property type="component" value="Unassembled WGS sequence"/>
</dbReference>
<sequence length="139" mass="15033">MKKLNRVVAIAGLTIIVAGISIELGASKKSFSFEFSSSVVGRTEFDFSDGKAKCNAQADTYRYGTGEVLRNKYRYKLSLEKKSLFGKTYAGNTIYADGCTHTVSFQSIKEGTYTVNIGSPDSLASKGAIIKGTGVLYQE</sequence>
<dbReference type="EMBL" id="FOHN01000024">
    <property type="protein sequence ID" value="SET48025.1"/>
    <property type="molecule type" value="Genomic_DNA"/>
</dbReference>
<organism evidence="1 2">
    <name type="scientific">[Clostridium] polysaccharolyticum</name>
    <dbReference type="NCBI Taxonomy" id="29364"/>
    <lineage>
        <taxon>Bacteria</taxon>
        <taxon>Bacillati</taxon>
        <taxon>Bacillota</taxon>
        <taxon>Clostridia</taxon>
        <taxon>Lachnospirales</taxon>
        <taxon>Lachnospiraceae</taxon>
    </lineage>
</organism>
<gene>
    <name evidence="1" type="ORF">SAMN04487772_12416</name>
</gene>
<name>A0A1I0ETU9_9FIRM</name>
<dbReference type="AlphaFoldDB" id="A0A1I0ETU9"/>
<accession>A0A1I0ETU9</accession>
<dbReference type="STRING" id="29364.SAMN04487772_12416"/>
<evidence type="ECO:0000313" key="2">
    <source>
        <dbReference type="Proteomes" id="UP000199800"/>
    </source>
</evidence>